<dbReference type="AlphaFoldDB" id="A0A1M5GI36"/>
<dbReference type="InterPro" id="IPR019554">
    <property type="entry name" value="Soluble_ligand-bd"/>
</dbReference>
<dbReference type="Proteomes" id="UP000184076">
    <property type="component" value="Unassembled WGS sequence"/>
</dbReference>
<dbReference type="EMBL" id="FQVB01000037">
    <property type="protein sequence ID" value="SHG03172.1"/>
    <property type="molecule type" value="Genomic_DNA"/>
</dbReference>
<dbReference type="Pfam" id="PF10531">
    <property type="entry name" value="SLBB"/>
    <property type="match status" value="1"/>
</dbReference>
<evidence type="ECO:0000256" key="2">
    <source>
        <dbReference type="SAM" id="SignalP"/>
    </source>
</evidence>
<gene>
    <name evidence="5" type="ORF">SAMN02745206_03140</name>
</gene>
<dbReference type="PANTHER" id="PTHR33619:SF3">
    <property type="entry name" value="POLYSACCHARIDE EXPORT PROTEIN GFCE-RELATED"/>
    <property type="match status" value="1"/>
</dbReference>
<dbReference type="PANTHER" id="PTHR33619">
    <property type="entry name" value="POLYSACCHARIDE EXPORT PROTEIN GFCE-RELATED"/>
    <property type="match status" value="1"/>
</dbReference>
<dbReference type="GO" id="GO:0015159">
    <property type="term" value="F:polysaccharide transmembrane transporter activity"/>
    <property type="evidence" value="ECO:0007669"/>
    <property type="project" value="InterPro"/>
</dbReference>
<evidence type="ECO:0000259" key="4">
    <source>
        <dbReference type="Pfam" id="PF10531"/>
    </source>
</evidence>
<accession>A0A1M5GI36</accession>
<sequence length="203" mass="22929">MKRRTPWITALAVWMIFFSTALVQAQEAKEVVPGPEEARPPEVGDYVIGKGDALEIYVWREPELTRQTQVRLDGMISLPLLDDIRAAGRTPMDLKNEIQKRLSEFLEQPVVSVIVTASANNKYYMVGEVNAPGEQDLIKDLTILQALARAGGLTEWANKKRIVILRRENGVEKRMVVNYNDILHGKSPEQNIYIHPNDTIVVP</sequence>
<feature type="domain" description="Polysaccharide export protein N-terminal" evidence="3">
    <location>
        <begin position="42"/>
        <end position="116"/>
    </location>
</feature>
<dbReference type="OrthoDB" id="193635at2"/>
<name>A0A1M5GI36_9BACT</name>
<dbReference type="InterPro" id="IPR003715">
    <property type="entry name" value="Poly_export_N"/>
</dbReference>
<keyword evidence="6" id="KW-1185">Reference proteome</keyword>
<proteinExistence type="predicted"/>
<dbReference type="STRING" id="1121391.SAMN02745206_03140"/>
<evidence type="ECO:0000313" key="5">
    <source>
        <dbReference type="EMBL" id="SHG03172.1"/>
    </source>
</evidence>
<dbReference type="Pfam" id="PF02563">
    <property type="entry name" value="Poly_export"/>
    <property type="match status" value="1"/>
</dbReference>
<protein>
    <submittedName>
        <fullName evidence="5">Polysaccharide export outer membrane protein</fullName>
    </submittedName>
</protein>
<feature type="signal peptide" evidence="2">
    <location>
        <begin position="1"/>
        <end position="25"/>
    </location>
</feature>
<dbReference type="InterPro" id="IPR049712">
    <property type="entry name" value="Poly_export"/>
</dbReference>
<feature type="chain" id="PRO_5013336422" evidence="2">
    <location>
        <begin position="26"/>
        <end position="203"/>
    </location>
</feature>
<keyword evidence="1 2" id="KW-0732">Signal</keyword>
<dbReference type="RefSeq" id="WP_084076558.1">
    <property type="nucleotide sequence ID" value="NZ_FQVB01000037.1"/>
</dbReference>
<dbReference type="Gene3D" id="3.10.560.10">
    <property type="entry name" value="Outer membrane lipoprotein wza domain like"/>
    <property type="match status" value="1"/>
</dbReference>
<feature type="domain" description="Soluble ligand binding" evidence="4">
    <location>
        <begin position="123"/>
        <end position="171"/>
    </location>
</feature>
<dbReference type="Gene3D" id="3.30.1950.10">
    <property type="entry name" value="wza like domain"/>
    <property type="match status" value="1"/>
</dbReference>
<reference evidence="6" key="1">
    <citation type="submission" date="2016-11" db="EMBL/GenBank/DDBJ databases">
        <authorList>
            <person name="Varghese N."/>
            <person name="Submissions S."/>
        </authorList>
    </citation>
    <scope>NUCLEOTIDE SEQUENCE [LARGE SCALE GENOMIC DNA]</scope>
    <source>
        <strain evidence="6">DSM 9756</strain>
    </source>
</reference>
<evidence type="ECO:0000313" key="6">
    <source>
        <dbReference type="Proteomes" id="UP000184076"/>
    </source>
</evidence>
<evidence type="ECO:0000256" key="1">
    <source>
        <dbReference type="ARBA" id="ARBA00022729"/>
    </source>
</evidence>
<organism evidence="5 6">
    <name type="scientific">Desulfacinum infernum DSM 9756</name>
    <dbReference type="NCBI Taxonomy" id="1121391"/>
    <lineage>
        <taxon>Bacteria</taxon>
        <taxon>Pseudomonadati</taxon>
        <taxon>Thermodesulfobacteriota</taxon>
        <taxon>Syntrophobacteria</taxon>
        <taxon>Syntrophobacterales</taxon>
        <taxon>Syntrophobacteraceae</taxon>
        <taxon>Desulfacinum</taxon>
    </lineage>
</organism>
<evidence type="ECO:0000259" key="3">
    <source>
        <dbReference type="Pfam" id="PF02563"/>
    </source>
</evidence>